<sequence>MLRSVLLALLLSVIPATAFANECPSIMTAIDAALPTATLAEPDMTKVKELRSKGEELHAAGDHAGSMAMLNQAKKMLGI</sequence>
<keyword evidence="2" id="KW-0614">Plasmid</keyword>
<evidence type="ECO:0000256" key="1">
    <source>
        <dbReference type="SAM" id="SignalP"/>
    </source>
</evidence>
<name>A0A142BPJ9_9HYPH</name>
<dbReference type="RefSeq" id="WP_115421997.1">
    <property type="nucleotide sequence ID" value="NZ_KU140623.1"/>
</dbReference>
<protein>
    <submittedName>
        <fullName evidence="2">Uncharacterized protein</fullName>
    </submittedName>
</protein>
<feature type="chain" id="PRO_5007493312" evidence="1">
    <location>
        <begin position="21"/>
        <end position="79"/>
    </location>
</feature>
<geneLocation type="plasmid" evidence="2">
    <name>pSinB</name>
</geneLocation>
<gene>
    <name evidence="2" type="ORF">pSinB_144</name>
</gene>
<feature type="signal peptide" evidence="1">
    <location>
        <begin position="1"/>
        <end position="20"/>
    </location>
</feature>
<accession>A0A142BPJ9</accession>
<keyword evidence="1" id="KW-0732">Signal</keyword>
<dbReference type="EMBL" id="KU140623">
    <property type="protein sequence ID" value="AMP35007.1"/>
    <property type="molecule type" value="Genomic_DNA"/>
</dbReference>
<reference evidence="2" key="1">
    <citation type="submission" date="2015-11" db="EMBL/GenBank/DDBJ databases">
        <title>Molecular characterization of pSinB plasmid of arsenite oxidizing, metalotolerant Sinorhizobium sp. M14 - insight into the heavy metal resistome of sinorhizobial extrachromosomal replicons.</title>
        <authorList>
            <person name="Romaniuk K."/>
            <person name="Decewicz P."/>
            <person name="Mielnicki S."/>
            <person name="Sklodowska A."/>
            <person name="Dziewit L."/>
            <person name="Drewniak L."/>
        </authorList>
    </citation>
    <scope>NUCLEOTIDE SEQUENCE</scope>
    <source>
        <strain evidence="2">M14</strain>
        <plasmid evidence="2">pSinB</plasmid>
    </source>
</reference>
<proteinExistence type="predicted"/>
<dbReference type="AlphaFoldDB" id="A0A142BPJ9"/>
<organism evidence="2">
    <name type="scientific">Sinorhizobium sp. M14</name>
    <dbReference type="NCBI Taxonomy" id="430451"/>
    <lineage>
        <taxon>Bacteria</taxon>
        <taxon>Pseudomonadati</taxon>
        <taxon>Pseudomonadota</taxon>
        <taxon>Alphaproteobacteria</taxon>
        <taxon>Hyphomicrobiales</taxon>
        <taxon>Rhizobiaceae</taxon>
        <taxon>Sinorhizobium/Ensifer group</taxon>
        <taxon>Sinorhizobium</taxon>
    </lineage>
</organism>
<evidence type="ECO:0000313" key="2">
    <source>
        <dbReference type="EMBL" id="AMP35007.1"/>
    </source>
</evidence>